<dbReference type="PANTHER" id="PTHR30349">
    <property type="entry name" value="PHAGE INTEGRASE-RELATED"/>
    <property type="match status" value="1"/>
</dbReference>
<dbReference type="InterPro" id="IPR050090">
    <property type="entry name" value="Tyrosine_recombinase_XerCD"/>
</dbReference>
<dbReference type="InterPro" id="IPR044068">
    <property type="entry name" value="CB"/>
</dbReference>
<dbReference type="GO" id="GO:0015074">
    <property type="term" value="P:DNA integration"/>
    <property type="evidence" value="ECO:0007669"/>
    <property type="project" value="InterPro"/>
</dbReference>
<dbReference type="PANTHER" id="PTHR30349:SF81">
    <property type="entry name" value="TYROSINE RECOMBINASE XERC"/>
    <property type="match status" value="1"/>
</dbReference>
<dbReference type="Pfam" id="PF00589">
    <property type="entry name" value="Phage_integrase"/>
    <property type="match status" value="1"/>
</dbReference>
<dbReference type="GO" id="GO:0003677">
    <property type="term" value="F:DNA binding"/>
    <property type="evidence" value="ECO:0007669"/>
    <property type="project" value="UniProtKB-UniRule"/>
</dbReference>
<dbReference type="EMBL" id="JYIV01000022">
    <property type="protein sequence ID" value="KJL23768.1"/>
    <property type="molecule type" value="Genomic_DNA"/>
</dbReference>
<dbReference type="PATRIC" id="fig|82380.10.peg.1311"/>
<dbReference type="AlphaFoldDB" id="A0A0F0KSD3"/>
<name>A0A0F0KSD3_9MICO</name>
<evidence type="ECO:0000313" key="6">
    <source>
        <dbReference type="EMBL" id="KJL23768.1"/>
    </source>
</evidence>
<dbReference type="Gene3D" id="1.10.443.10">
    <property type="entry name" value="Intergrase catalytic core"/>
    <property type="match status" value="1"/>
</dbReference>
<evidence type="ECO:0000259" key="5">
    <source>
        <dbReference type="PROSITE" id="PS51900"/>
    </source>
</evidence>
<feature type="domain" description="Core-binding (CB)" evidence="5">
    <location>
        <begin position="28"/>
        <end position="109"/>
    </location>
</feature>
<evidence type="ECO:0000259" key="4">
    <source>
        <dbReference type="PROSITE" id="PS51898"/>
    </source>
</evidence>
<comment type="caution">
    <text evidence="6">The sequence shown here is derived from an EMBL/GenBank/DDBJ whole genome shotgun (WGS) entry which is preliminary data.</text>
</comment>
<feature type="domain" description="Tyr recombinase" evidence="4">
    <location>
        <begin position="147"/>
        <end position="358"/>
    </location>
</feature>
<keyword evidence="2" id="KW-0233">DNA recombination</keyword>
<keyword evidence="1 3" id="KW-0238">DNA-binding</keyword>
<dbReference type="GO" id="GO:0006310">
    <property type="term" value="P:DNA recombination"/>
    <property type="evidence" value="ECO:0007669"/>
    <property type="project" value="UniProtKB-KW"/>
</dbReference>
<dbReference type="InterPro" id="IPR013762">
    <property type="entry name" value="Integrase-like_cat_sf"/>
</dbReference>
<evidence type="ECO:0000256" key="2">
    <source>
        <dbReference type="ARBA" id="ARBA00023172"/>
    </source>
</evidence>
<dbReference type="InterPro" id="IPR004107">
    <property type="entry name" value="Integrase_SAM-like_N"/>
</dbReference>
<proteinExistence type="predicted"/>
<dbReference type="Proteomes" id="UP000033725">
    <property type="component" value="Unassembled WGS sequence"/>
</dbReference>
<sequence length="372" mass="42350">MKDFGGSPASLRLLTSASNIALANPEQQVFDAMVEGWRSQQRSRGLREQTIQNRLATVTRFRDFVDKPPWKWTVADVDEFTADSMGRVRALSTLRNNHGSIHGFCEYLTSPLYDWMEICEREFGEIPSQVCLPWNTVAHRFEFEGDGKRRPLTYDEVERLFDTADARVEALVGSGRKGALGALRDAQLLKTVYAFGLRRTEAVMLDTVDLHYNAKMRQWGRYGAIHVRWAKAAGGGAPRRRTVLLVPEFDWWVTGMEQWVEQARDRFAPGSDLDALWVTERRTRLSAGYLDRRFAELRDEAGLSKALTLHSLRHSYVTHLLEFGYADRFVQEQVGHMHASTTSIYASVSSDFKNRVLADALKALIEGEADDR</sequence>
<dbReference type="InterPro" id="IPR002104">
    <property type="entry name" value="Integrase_catalytic"/>
</dbReference>
<accession>A0A0F0KSD3</accession>
<organism evidence="6 7">
    <name type="scientific">Microbacterium oxydans</name>
    <dbReference type="NCBI Taxonomy" id="82380"/>
    <lineage>
        <taxon>Bacteria</taxon>
        <taxon>Bacillati</taxon>
        <taxon>Actinomycetota</taxon>
        <taxon>Actinomycetes</taxon>
        <taxon>Micrococcales</taxon>
        <taxon>Microbacteriaceae</taxon>
        <taxon>Microbacterium</taxon>
    </lineage>
</organism>
<dbReference type="PROSITE" id="PS51898">
    <property type="entry name" value="TYR_RECOMBINASE"/>
    <property type="match status" value="1"/>
</dbReference>
<gene>
    <name evidence="6" type="primary">xerC_1</name>
    <name evidence="6" type="ORF">RN51_01303</name>
</gene>
<dbReference type="PROSITE" id="PS51900">
    <property type="entry name" value="CB"/>
    <property type="match status" value="1"/>
</dbReference>
<dbReference type="SUPFAM" id="SSF56349">
    <property type="entry name" value="DNA breaking-rejoining enzymes"/>
    <property type="match status" value="1"/>
</dbReference>
<dbReference type="InterPro" id="IPR011010">
    <property type="entry name" value="DNA_brk_join_enz"/>
</dbReference>
<evidence type="ECO:0000313" key="7">
    <source>
        <dbReference type="Proteomes" id="UP000033725"/>
    </source>
</evidence>
<reference evidence="6 7" key="1">
    <citation type="submission" date="2015-02" db="EMBL/GenBank/DDBJ databases">
        <title>Draft genome sequences of ten Microbacterium spp. with emphasis on heavy metal contaminated environments.</title>
        <authorList>
            <person name="Corretto E."/>
        </authorList>
    </citation>
    <scope>NUCLEOTIDE SEQUENCE [LARGE SCALE GENOMIC DNA]</scope>
    <source>
        <strain evidence="6 7">BEL163</strain>
    </source>
</reference>
<evidence type="ECO:0000256" key="3">
    <source>
        <dbReference type="PROSITE-ProRule" id="PRU01248"/>
    </source>
</evidence>
<dbReference type="Pfam" id="PF13495">
    <property type="entry name" value="Phage_int_SAM_4"/>
    <property type="match status" value="1"/>
</dbReference>
<protein>
    <submittedName>
        <fullName evidence="6">Tyrosine recombinase XerC</fullName>
    </submittedName>
</protein>
<evidence type="ECO:0000256" key="1">
    <source>
        <dbReference type="ARBA" id="ARBA00023125"/>
    </source>
</evidence>